<dbReference type="Proteomes" id="UP000295151">
    <property type="component" value="Unassembled WGS sequence"/>
</dbReference>
<sequence>MSDDNDDLEGWQLVLLLVFFFTVGGGLYLIGWLTRPNFFSDHPLVCAAIAGAACYPARFLVERFAWWNNLEQRRAESKHRRASASGSRGRRGWAKLVRGLRVVFGVPIALGSLAILPLGISADRENQNLVKHGPIQQAVVVSVEKDKWSKYDDVTVKVARPSDGKPIELEGGNDLNPRPHKGDRLDVVVDPKDPTTIISPPSTGPPLGGPTSWG</sequence>
<dbReference type="AlphaFoldDB" id="A0A4V3FJZ9"/>
<dbReference type="OrthoDB" id="3826928at2"/>
<name>A0A4V3FJZ9_9ACTN</name>
<feature type="transmembrane region" description="Helical" evidence="2">
    <location>
        <begin position="100"/>
        <end position="120"/>
    </location>
</feature>
<evidence type="ECO:0000256" key="2">
    <source>
        <dbReference type="SAM" id="Phobius"/>
    </source>
</evidence>
<keyword evidence="2" id="KW-0812">Transmembrane</keyword>
<evidence type="ECO:0000256" key="1">
    <source>
        <dbReference type="SAM" id="MobiDB-lite"/>
    </source>
</evidence>
<dbReference type="RefSeq" id="WP_133977931.1">
    <property type="nucleotide sequence ID" value="NZ_SOCE01000001.1"/>
</dbReference>
<proteinExistence type="predicted"/>
<feature type="region of interest" description="Disordered" evidence="1">
    <location>
        <begin position="162"/>
        <end position="214"/>
    </location>
</feature>
<keyword evidence="2" id="KW-1133">Transmembrane helix</keyword>
<reference evidence="3 4" key="1">
    <citation type="submission" date="2019-03" db="EMBL/GenBank/DDBJ databases">
        <title>Genomic Encyclopedia of Type Strains, Phase III (KMG-III): the genomes of soil and plant-associated and newly described type strains.</title>
        <authorList>
            <person name="Whitman W."/>
        </authorList>
    </citation>
    <scope>NUCLEOTIDE SEQUENCE [LARGE SCALE GENOMIC DNA]</scope>
    <source>
        <strain evidence="3 4">VKM Ac-2575</strain>
    </source>
</reference>
<gene>
    <name evidence="3" type="ORF">EV138_1815</name>
</gene>
<protein>
    <submittedName>
        <fullName evidence="3">Uncharacterized protein</fullName>
    </submittedName>
</protein>
<organism evidence="3 4">
    <name type="scientific">Kribbella voronezhensis</name>
    <dbReference type="NCBI Taxonomy" id="2512212"/>
    <lineage>
        <taxon>Bacteria</taxon>
        <taxon>Bacillati</taxon>
        <taxon>Actinomycetota</taxon>
        <taxon>Actinomycetes</taxon>
        <taxon>Propionibacteriales</taxon>
        <taxon>Kribbellaceae</taxon>
        <taxon>Kribbella</taxon>
    </lineage>
</organism>
<dbReference type="EMBL" id="SOCE01000001">
    <property type="protein sequence ID" value="TDU88273.1"/>
    <property type="molecule type" value="Genomic_DNA"/>
</dbReference>
<evidence type="ECO:0000313" key="4">
    <source>
        <dbReference type="Proteomes" id="UP000295151"/>
    </source>
</evidence>
<keyword evidence="2" id="KW-0472">Membrane</keyword>
<evidence type="ECO:0000313" key="3">
    <source>
        <dbReference type="EMBL" id="TDU88273.1"/>
    </source>
</evidence>
<keyword evidence="4" id="KW-1185">Reference proteome</keyword>
<feature type="compositionally biased region" description="Basic and acidic residues" evidence="1">
    <location>
        <begin position="180"/>
        <end position="193"/>
    </location>
</feature>
<comment type="caution">
    <text evidence="3">The sequence shown here is derived from an EMBL/GenBank/DDBJ whole genome shotgun (WGS) entry which is preliminary data.</text>
</comment>
<accession>A0A4V3FJZ9</accession>
<feature type="transmembrane region" description="Helical" evidence="2">
    <location>
        <begin position="12"/>
        <end position="33"/>
    </location>
</feature>